<evidence type="ECO:0000256" key="4">
    <source>
        <dbReference type="ARBA" id="ARBA00023163"/>
    </source>
</evidence>
<evidence type="ECO:0000313" key="7">
    <source>
        <dbReference type="EMBL" id="CDM23799.1"/>
    </source>
</evidence>
<dbReference type="PROSITE" id="PS01124">
    <property type="entry name" value="HTH_ARAC_FAMILY_2"/>
    <property type="match status" value="1"/>
</dbReference>
<dbReference type="Pfam" id="PF12833">
    <property type="entry name" value="HTH_18"/>
    <property type="match status" value="1"/>
</dbReference>
<dbReference type="InterPro" id="IPR014710">
    <property type="entry name" value="RmlC-like_jellyroll"/>
</dbReference>
<dbReference type="InterPro" id="IPR020449">
    <property type="entry name" value="Tscrpt_reg_AraC-type_HTH"/>
</dbReference>
<dbReference type="InterPro" id="IPR018060">
    <property type="entry name" value="HTH_AraC"/>
</dbReference>
<protein>
    <submittedName>
        <fullName evidence="7">Transcriptional regulator PobR, AraC family</fullName>
    </submittedName>
</protein>
<dbReference type="PRINTS" id="PR00032">
    <property type="entry name" value="HTHARAC"/>
</dbReference>
<evidence type="ECO:0000256" key="2">
    <source>
        <dbReference type="ARBA" id="ARBA00023125"/>
    </source>
</evidence>
<sequence>MSEERASMSRFPKNLHDSNMPSSQPSPHPSSQPFARQVLQSQGLFGESRQLPDVVHCETIAARSALHDWELAPHRHGRLHQVLMLQSGAGQAQIEGQSLPLGPGSLINVAPGDVHAFRFEPDTQGHVVTLADEMMDLLLAEAGEVRLVLGRSFVGLDDGPVAALMPQIWAEFNGLRAARALVLRGLCATLLGLVARAAARAVPSPGEAARPALLTRFEALLERHFREHWGVADYARALSVTPTHLSRVVRAATGEPASALIEARLMREARRNLAYTHLHVATIAYGLGFADPAHFSRVFTRAAGVSPRAFRRGLAAPA</sequence>
<keyword evidence="4" id="KW-0804">Transcription</keyword>
<dbReference type="InterPro" id="IPR009057">
    <property type="entry name" value="Homeodomain-like_sf"/>
</dbReference>
<dbReference type="SUPFAM" id="SSF46689">
    <property type="entry name" value="Homeodomain-like"/>
    <property type="match status" value="1"/>
</dbReference>
<keyword evidence="1" id="KW-0805">Transcription regulation</keyword>
<dbReference type="InterPro" id="IPR047264">
    <property type="entry name" value="Cupin_HpaA-like_N"/>
</dbReference>
<dbReference type="InterPro" id="IPR037923">
    <property type="entry name" value="HTH-like"/>
</dbReference>
<feature type="region of interest" description="Disordered" evidence="5">
    <location>
        <begin position="1"/>
        <end position="33"/>
    </location>
</feature>
<evidence type="ECO:0000259" key="6">
    <source>
        <dbReference type="PROSITE" id="PS01124"/>
    </source>
</evidence>
<dbReference type="SUPFAM" id="SSF51215">
    <property type="entry name" value="Regulatory protein AraC"/>
    <property type="match status" value="1"/>
</dbReference>
<gene>
    <name evidence="7" type="ORF">BN940_06656</name>
</gene>
<reference evidence="7 8" key="1">
    <citation type="journal article" date="2014" name="BMC Microbiol.">
        <title>The oxygen-independent metabolism of cyclic monoterpenes in Castellaniella defragrans 65Phen.</title>
        <authorList>
            <person name="Petasch J."/>
            <person name="Disch E.M."/>
            <person name="Markert S."/>
            <person name="Becher D."/>
            <person name="Schweder T."/>
            <person name="Huttel B."/>
            <person name="Reinhardt R."/>
            <person name="Harder J."/>
        </authorList>
    </citation>
    <scope>NUCLEOTIDE SEQUENCE [LARGE SCALE GENOMIC DNA]</scope>
    <source>
        <strain evidence="7">65Phen</strain>
    </source>
</reference>
<dbReference type="STRING" id="1437824.BN940_06656"/>
<proteinExistence type="predicted"/>
<accession>W8WW64</accession>
<dbReference type="EMBL" id="HG916765">
    <property type="protein sequence ID" value="CDM23799.1"/>
    <property type="molecule type" value="Genomic_DNA"/>
</dbReference>
<dbReference type="SMART" id="SM00342">
    <property type="entry name" value="HTH_ARAC"/>
    <property type="match status" value="1"/>
</dbReference>
<feature type="domain" description="HTH araC/xylS-type" evidence="6">
    <location>
        <begin position="215"/>
        <end position="313"/>
    </location>
</feature>
<dbReference type="PANTHER" id="PTHR46796">
    <property type="entry name" value="HTH-TYPE TRANSCRIPTIONAL ACTIVATOR RHAS-RELATED"/>
    <property type="match status" value="1"/>
</dbReference>
<evidence type="ECO:0000313" key="8">
    <source>
        <dbReference type="Proteomes" id="UP000019805"/>
    </source>
</evidence>
<dbReference type="eggNOG" id="COG4977">
    <property type="taxonomic scope" value="Bacteria"/>
</dbReference>
<dbReference type="AlphaFoldDB" id="W8WW64"/>
<evidence type="ECO:0000256" key="3">
    <source>
        <dbReference type="ARBA" id="ARBA00023159"/>
    </source>
</evidence>
<dbReference type="HOGENOM" id="CLU_000445_88_2_4"/>
<dbReference type="Pfam" id="PF02311">
    <property type="entry name" value="AraC_binding"/>
    <property type="match status" value="1"/>
</dbReference>
<name>W8WW64_CASD6</name>
<dbReference type="InterPro" id="IPR003313">
    <property type="entry name" value="AraC-bd"/>
</dbReference>
<dbReference type="PATRIC" id="fig|1437824.5.peg.1315"/>
<evidence type="ECO:0000256" key="1">
    <source>
        <dbReference type="ARBA" id="ARBA00023015"/>
    </source>
</evidence>
<dbReference type="Gene3D" id="2.60.120.10">
    <property type="entry name" value="Jelly Rolls"/>
    <property type="match status" value="1"/>
</dbReference>
<dbReference type="Gene3D" id="1.10.10.60">
    <property type="entry name" value="Homeodomain-like"/>
    <property type="match status" value="1"/>
</dbReference>
<dbReference type="Proteomes" id="UP000019805">
    <property type="component" value="Chromosome"/>
</dbReference>
<organism evidence="7 8">
    <name type="scientific">Castellaniella defragrans (strain DSM 12143 / CCUG 39792 / 65Phen)</name>
    <name type="common">Alcaligenes defragrans</name>
    <dbReference type="NCBI Taxonomy" id="1437824"/>
    <lineage>
        <taxon>Bacteria</taxon>
        <taxon>Pseudomonadati</taxon>
        <taxon>Pseudomonadota</taxon>
        <taxon>Betaproteobacteria</taxon>
        <taxon>Burkholderiales</taxon>
        <taxon>Alcaligenaceae</taxon>
        <taxon>Castellaniella</taxon>
    </lineage>
</organism>
<dbReference type="InterPro" id="IPR050204">
    <property type="entry name" value="AraC_XylS_family_regulators"/>
</dbReference>
<dbReference type="CDD" id="cd06999">
    <property type="entry name" value="cupin_HpaA-like_N"/>
    <property type="match status" value="1"/>
</dbReference>
<evidence type="ECO:0000256" key="5">
    <source>
        <dbReference type="SAM" id="MobiDB-lite"/>
    </source>
</evidence>
<keyword evidence="2" id="KW-0238">DNA-binding</keyword>
<dbReference type="GO" id="GO:0043565">
    <property type="term" value="F:sequence-specific DNA binding"/>
    <property type="evidence" value="ECO:0007669"/>
    <property type="project" value="InterPro"/>
</dbReference>
<dbReference type="KEGG" id="cdn:BN940_06656"/>
<keyword evidence="8" id="KW-1185">Reference proteome</keyword>
<dbReference type="GO" id="GO:0003700">
    <property type="term" value="F:DNA-binding transcription factor activity"/>
    <property type="evidence" value="ECO:0007669"/>
    <property type="project" value="InterPro"/>
</dbReference>
<keyword evidence="3" id="KW-0010">Activator</keyword>